<organism evidence="2 3">
    <name type="scientific">Halteria grandinella</name>
    <dbReference type="NCBI Taxonomy" id="5974"/>
    <lineage>
        <taxon>Eukaryota</taxon>
        <taxon>Sar</taxon>
        <taxon>Alveolata</taxon>
        <taxon>Ciliophora</taxon>
        <taxon>Intramacronucleata</taxon>
        <taxon>Spirotrichea</taxon>
        <taxon>Stichotrichia</taxon>
        <taxon>Sporadotrichida</taxon>
        <taxon>Halteriidae</taxon>
        <taxon>Halteria</taxon>
    </lineage>
</organism>
<evidence type="ECO:0000256" key="1">
    <source>
        <dbReference type="SAM" id="MobiDB-lite"/>
    </source>
</evidence>
<proteinExistence type="predicted"/>
<dbReference type="EMBL" id="RRYP01001644">
    <property type="protein sequence ID" value="TNV85664.1"/>
    <property type="molecule type" value="Genomic_DNA"/>
</dbReference>
<gene>
    <name evidence="2" type="ORF">FGO68_gene13355</name>
</gene>
<evidence type="ECO:0000313" key="3">
    <source>
        <dbReference type="Proteomes" id="UP000785679"/>
    </source>
</evidence>
<feature type="region of interest" description="Disordered" evidence="1">
    <location>
        <begin position="259"/>
        <end position="286"/>
    </location>
</feature>
<evidence type="ECO:0000313" key="2">
    <source>
        <dbReference type="EMBL" id="TNV85664.1"/>
    </source>
</evidence>
<protein>
    <submittedName>
        <fullName evidence="2">Uncharacterized protein</fullName>
    </submittedName>
</protein>
<sequence length="352" mass="37701">MSKEREGDLMGRELLQAKKERDELVGSSSMNTIQQTASAKLGRLTGRHGILTQANQRPAISSLSGRLVSKESGMSNNTSILNQNPSSSINTMLPQQQIPADFMHKRKPQGHTGVLLKLPINLAAQPSDQIPQLYKPLENGASQIGKWTQQAISQGATQSINARHKSINAQLGTTINVRQHAGTSISALIQQTKEEKKRESGLSSISLDQNLKQLSGGTSLPPITKNQYMSAAASTPSQLPQLASAMTSSQLITPQNAGVIPSQTSRNQGQQRHSTMEGPAAATSKAPKTFNGARKAMDVFSHPPQSLIQQNMSASISGGGRIIPMIAGAQQAMISPMIVQNRKIVQIGRKVI</sequence>
<dbReference type="Proteomes" id="UP000785679">
    <property type="component" value="Unassembled WGS sequence"/>
</dbReference>
<keyword evidence="3" id="KW-1185">Reference proteome</keyword>
<reference evidence="2" key="1">
    <citation type="submission" date="2019-06" db="EMBL/GenBank/DDBJ databases">
        <authorList>
            <person name="Zheng W."/>
        </authorList>
    </citation>
    <scope>NUCLEOTIDE SEQUENCE</scope>
    <source>
        <strain evidence="2">QDHG01</strain>
    </source>
</reference>
<comment type="caution">
    <text evidence="2">The sequence shown here is derived from an EMBL/GenBank/DDBJ whole genome shotgun (WGS) entry which is preliminary data.</text>
</comment>
<accession>A0A8J8P431</accession>
<name>A0A8J8P431_HALGN</name>
<dbReference type="AlphaFoldDB" id="A0A8J8P431"/>
<feature type="compositionally biased region" description="Polar residues" evidence="1">
    <location>
        <begin position="259"/>
        <end position="273"/>
    </location>
</feature>